<evidence type="ECO:0000256" key="13">
    <source>
        <dbReference type="RuleBase" id="RU003357"/>
    </source>
</evidence>
<evidence type="ECO:0000256" key="7">
    <source>
        <dbReference type="ARBA" id="ARBA00023004"/>
    </source>
</evidence>
<dbReference type="Pfam" id="PF13715">
    <property type="entry name" value="CarbopepD_reg_2"/>
    <property type="match status" value="1"/>
</dbReference>
<dbReference type="Gene3D" id="2.40.170.20">
    <property type="entry name" value="TonB-dependent receptor, beta-barrel domain"/>
    <property type="match status" value="1"/>
</dbReference>
<evidence type="ECO:0000256" key="6">
    <source>
        <dbReference type="ARBA" id="ARBA00022729"/>
    </source>
</evidence>
<dbReference type="InterPro" id="IPR012910">
    <property type="entry name" value="Plug_dom"/>
</dbReference>
<keyword evidence="16" id="KW-0675">Receptor</keyword>
<evidence type="ECO:0000256" key="1">
    <source>
        <dbReference type="ARBA" id="ARBA00004571"/>
    </source>
</evidence>
<dbReference type="RefSeq" id="WP_202104748.1">
    <property type="nucleotide sequence ID" value="NZ_JAERTY010000012.1"/>
</dbReference>
<keyword evidence="10 12" id="KW-0472">Membrane</keyword>
<keyword evidence="8" id="KW-0406">Ion transport</keyword>
<proteinExistence type="inferred from homology"/>
<dbReference type="PANTHER" id="PTHR32552:SF68">
    <property type="entry name" value="FERRICHROME OUTER MEMBRANE TRANSPORTER_PHAGE RECEPTOR"/>
    <property type="match status" value="1"/>
</dbReference>
<accession>A0ABS1R908</accession>
<dbReference type="InterPro" id="IPR036942">
    <property type="entry name" value="Beta-barrel_TonB_sf"/>
</dbReference>
<evidence type="ECO:0000313" key="16">
    <source>
        <dbReference type="EMBL" id="MBL1411015.1"/>
    </source>
</evidence>
<keyword evidence="3 12" id="KW-1134">Transmembrane beta strand</keyword>
<keyword evidence="7" id="KW-0408">Iron</keyword>
<keyword evidence="5 12" id="KW-0812">Transmembrane</keyword>
<dbReference type="InterPro" id="IPR037066">
    <property type="entry name" value="Plug_dom_sf"/>
</dbReference>
<dbReference type="InterPro" id="IPR013784">
    <property type="entry name" value="Carb-bd-like_fold"/>
</dbReference>
<keyword evidence="4" id="KW-0410">Iron transport</keyword>
<dbReference type="Proteomes" id="UP000625283">
    <property type="component" value="Unassembled WGS sequence"/>
</dbReference>
<comment type="similarity">
    <text evidence="12 13">Belongs to the TonB-dependent receptor family.</text>
</comment>
<reference evidence="16 17" key="1">
    <citation type="submission" date="2021-01" db="EMBL/GenBank/DDBJ databases">
        <title>C459-1 draft genome sequence.</title>
        <authorList>
            <person name="Zhang X.-F."/>
        </authorList>
    </citation>
    <scope>NUCLEOTIDE SEQUENCE [LARGE SCALE GENOMIC DNA]</scope>
    <source>
        <strain evidence="17">C459-1</strain>
    </source>
</reference>
<keyword evidence="2 12" id="KW-0813">Transport</keyword>
<dbReference type="SUPFAM" id="SSF56935">
    <property type="entry name" value="Porins"/>
    <property type="match status" value="1"/>
</dbReference>
<feature type="domain" description="TonB-dependent receptor plug" evidence="15">
    <location>
        <begin position="145"/>
        <end position="238"/>
    </location>
</feature>
<evidence type="ECO:0000256" key="3">
    <source>
        <dbReference type="ARBA" id="ARBA00022452"/>
    </source>
</evidence>
<keyword evidence="17" id="KW-1185">Reference proteome</keyword>
<evidence type="ECO:0000313" key="17">
    <source>
        <dbReference type="Proteomes" id="UP000625283"/>
    </source>
</evidence>
<evidence type="ECO:0000256" key="12">
    <source>
        <dbReference type="PROSITE-ProRule" id="PRU01360"/>
    </source>
</evidence>
<dbReference type="PANTHER" id="PTHR32552">
    <property type="entry name" value="FERRICHROME IRON RECEPTOR-RELATED"/>
    <property type="match status" value="1"/>
</dbReference>
<sequence>MFYNLSKIQDLLAVVALLIFGPLYGLAQNRIALSGEVYTADGRPLAYANVKLTGTPYTARVDEQGKFAMQIPEGTYVLFVSYANYTVVEQTIQTKGQSSLVLPRIVVPSKANELREVVVSDIQKNKFARKETDDIARMPLANLQNAQAYSVISKDFMQEIAATDYNSALSHVPGVIVTTGVNDNGNGISLRGFSNSGTGNTNMVRNGLPINSRAISEIFNLEKVEVIKGPSATLFGAEVTSYGGIINNVTKRPYESFRGEVNYTTGSFGMNRLTADINTPLNSDRTALGRFNVMGMLNNGFQNEGKVTAMGFATSLAFKAGEKTIVRFDADVYNTTKPLVAYLRNTDKLSFANLKEYGMPYDRSLTSNDIATNRTNVNISAEIEHQLSDNWSSRTSYLFNNSGDKGSVFMVPMVVDDTRIERRYRIFDDYNLNFSVIQQNFNGNYTIGEVKNKVLLGVDATLYTEKNLFMVPYFAIYDTVGVHDKAWKPLTRSEVENSRGKRSYGDGVDNAKYNVVSAYFSNVTNISDRLFLMLSGRVNRFHQGKRMSYSPGQPQIVDEQGNIEQKQTDASYSELEGYNQVNFSPKIGLVYQPIKDQVSIFANYMNGFTNVAASDGLSNPNDLDSEVIKKNWRPEEANQLEIGTKVELFDRLLNATVSYYDIRVKNRLREVIDYVYVQDGTFNSKGVEIDLIANPARGWNMILGYGYNDNKYVKSEDYSQGLREAHSPKHIANFWTSYKFLGSAVKGLGFGAGMNYVGAALMDYEDDFEIPAYTVVNATAFYDQPKYRVGLKFNNIGNVKYWDIFARPQRPFEFLANISFKF</sequence>
<dbReference type="Gene3D" id="2.170.130.10">
    <property type="entry name" value="TonB-dependent receptor, plug domain"/>
    <property type="match status" value="1"/>
</dbReference>
<organism evidence="16 17">
    <name type="scientific">Sphingobacterium faecale</name>
    <dbReference type="NCBI Taxonomy" id="2803775"/>
    <lineage>
        <taxon>Bacteria</taxon>
        <taxon>Pseudomonadati</taxon>
        <taxon>Bacteroidota</taxon>
        <taxon>Sphingobacteriia</taxon>
        <taxon>Sphingobacteriales</taxon>
        <taxon>Sphingobacteriaceae</taxon>
        <taxon>Sphingobacterium</taxon>
    </lineage>
</organism>
<evidence type="ECO:0000256" key="8">
    <source>
        <dbReference type="ARBA" id="ARBA00023065"/>
    </source>
</evidence>
<evidence type="ECO:0000256" key="4">
    <source>
        <dbReference type="ARBA" id="ARBA00022496"/>
    </source>
</evidence>
<evidence type="ECO:0000256" key="5">
    <source>
        <dbReference type="ARBA" id="ARBA00022692"/>
    </source>
</evidence>
<evidence type="ECO:0000259" key="14">
    <source>
        <dbReference type="Pfam" id="PF00593"/>
    </source>
</evidence>
<evidence type="ECO:0000259" key="15">
    <source>
        <dbReference type="Pfam" id="PF07715"/>
    </source>
</evidence>
<dbReference type="Pfam" id="PF00593">
    <property type="entry name" value="TonB_dep_Rec_b-barrel"/>
    <property type="match status" value="1"/>
</dbReference>
<dbReference type="PROSITE" id="PS52016">
    <property type="entry name" value="TONB_DEPENDENT_REC_3"/>
    <property type="match status" value="1"/>
</dbReference>
<dbReference type="EMBL" id="JAERTY010000012">
    <property type="protein sequence ID" value="MBL1411015.1"/>
    <property type="molecule type" value="Genomic_DNA"/>
</dbReference>
<gene>
    <name evidence="16" type="ORF">JKG61_19810</name>
</gene>
<evidence type="ECO:0000256" key="11">
    <source>
        <dbReference type="ARBA" id="ARBA00023237"/>
    </source>
</evidence>
<keyword evidence="9 13" id="KW-0798">TonB box</keyword>
<dbReference type="Gene3D" id="2.60.40.1120">
    <property type="entry name" value="Carboxypeptidase-like, regulatory domain"/>
    <property type="match status" value="1"/>
</dbReference>
<comment type="subcellular location">
    <subcellularLocation>
        <location evidence="1 12">Cell outer membrane</location>
        <topology evidence="1 12">Multi-pass membrane protein</topology>
    </subcellularLocation>
</comment>
<keyword evidence="6" id="KW-0732">Signal</keyword>
<dbReference type="Pfam" id="PF07715">
    <property type="entry name" value="Plug"/>
    <property type="match status" value="1"/>
</dbReference>
<dbReference type="InterPro" id="IPR039426">
    <property type="entry name" value="TonB-dep_rcpt-like"/>
</dbReference>
<evidence type="ECO:0000256" key="2">
    <source>
        <dbReference type="ARBA" id="ARBA00022448"/>
    </source>
</evidence>
<protein>
    <submittedName>
        <fullName evidence="16">TonB-dependent receptor</fullName>
    </submittedName>
</protein>
<feature type="domain" description="TonB-dependent receptor-like beta-barrel" evidence="14">
    <location>
        <begin position="342"/>
        <end position="796"/>
    </location>
</feature>
<dbReference type="CDD" id="cd01347">
    <property type="entry name" value="ligand_gated_channel"/>
    <property type="match status" value="1"/>
</dbReference>
<dbReference type="SUPFAM" id="SSF49452">
    <property type="entry name" value="Starch-binding domain-like"/>
    <property type="match status" value="1"/>
</dbReference>
<comment type="caution">
    <text evidence="16">The sequence shown here is derived from an EMBL/GenBank/DDBJ whole genome shotgun (WGS) entry which is preliminary data.</text>
</comment>
<evidence type="ECO:0000256" key="9">
    <source>
        <dbReference type="ARBA" id="ARBA00023077"/>
    </source>
</evidence>
<dbReference type="InterPro" id="IPR000531">
    <property type="entry name" value="Beta-barrel_TonB"/>
</dbReference>
<name>A0ABS1R908_9SPHI</name>
<keyword evidence="11 12" id="KW-0998">Cell outer membrane</keyword>
<evidence type="ECO:0000256" key="10">
    <source>
        <dbReference type="ARBA" id="ARBA00023136"/>
    </source>
</evidence>